<dbReference type="EMBL" id="BTSX01000003">
    <property type="protein sequence ID" value="GMS89358.1"/>
    <property type="molecule type" value="Genomic_DNA"/>
</dbReference>
<evidence type="ECO:0000313" key="3">
    <source>
        <dbReference type="Proteomes" id="UP001432027"/>
    </source>
</evidence>
<sequence>LLEDRINETLDELQKCIETGRILDGKTEEEGLPQFQRIIADVKAMKEEASREMESYQKAQPQMPDEETIKK</sequence>
<accession>A0AAV5T226</accession>
<gene>
    <name evidence="2" type="ORF">PENTCL1PPCAC_11533</name>
</gene>
<feature type="region of interest" description="Disordered" evidence="1">
    <location>
        <begin position="50"/>
        <end position="71"/>
    </location>
</feature>
<evidence type="ECO:0000256" key="1">
    <source>
        <dbReference type="SAM" id="MobiDB-lite"/>
    </source>
</evidence>
<evidence type="ECO:0000313" key="2">
    <source>
        <dbReference type="EMBL" id="GMS89358.1"/>
    </source>
</evidence>
<dbReference type="Proteomes" id="UP001432027">
    <property type="component" value="Unassembled WGS sequence"/>
</dbReference>
<protein>
    <submittedName>
        <fullName evidence="2">Uncharacterized protein</fullName>
    </submittedName>
</protein>
<feature type="non-terminal residue" evidence="2">
    <location>
        <position position="71"/>
    </location>
</feature>
<keyword evidence="3" id="KW-1185">Reference proteome</keyword>
<comment type="caution">
    <text evidence="2">The sequence shown here is derived from an EMBL/GenBank/DDBJ whole genome shotgun (WGS) entry which is preliminary data.</text>
</comment>
<name>A0AAV5T226_9BILA</name>
<dbReference type="AlphaFoldDB" id="A0AAV5T226"/>
<proteinExistence type="predicted"/>
<feature type="non-terminal residue" evidence="2">
    <location>
        <position position="1"/>
    </location>
</feature>
<organism evidence="2 3">
    <name type="scientific">Pristionchus entomophagus</name>
    <dbReference type="NCBI Taxonomy" id="358040"/>
    <lineage>
        <taxon>Eukaryota</taxon>
        <taxon>Metazoa</taxon>
        <taxon>Ecdysozoa</taxon>
        <taxon>Nematoda</taxon>
        <taxon>Chromadorea</taxon>
        <taxon>Rhabditida</taxon>
        <taxon>Rhabditina</taxon>
        <taxon>Diplogasteromorpha</taxon>
        <taxon>Diplogasteroidea</taxon>
        <taxon>Neodiplogasteridae</taxon>
        <taxon>Pristionchus</taxon>
    </lineage>
</organism>
<reference evidence="2" key="1">
    <citation type="submission" date="2023-10" db="EMBL/GenBank/DDBJ databases">
        <title>Genome assembly of Pristionchus species.</title>
        <authorList>
            <person name="Yoshida K."/>
            <person name="Sommer R.J."/>
        </authorList>
    </citation>
    <scope>NUCLEOTIDE SEQUENCE</scope>
    <source>
        <strain evidence="2">RS0144</strain>
    </source>
</reference>